<dbReference type="InterPro" id="IPR046520">
    <property type="entry name" value="DUF6697"/>
</dbReference>
<proteinExistence type="predicted"/>
<gene>
    <name evidence="4" type="ORF">CVT25_009651</name>
</gene>
<dbReference type="InParanoid" id="A0A409XGZ1"/>
<feature type="coiled-coil region" evidence="1">
    <location>
        <begin position="63"/>
        <end position="90"/>
    </location>
</feature>
<feature type="compositionally biased region" description="Low complexity" evidence="2">
    <location>
        <begin position="525"/>
        <end position="534"/>
    </location>
</feature>
<feature type="domain" description="DUF6697" evidence="3">
    <location>
        <begin position="304"/>
        <end position="507"/>
    </location>
</feature>
<feature type="compositionally biased region" description="Polar residues" evidence="2">
    <location>
        <begin position="225"/>
        <end position="241"/>
    </location>
</feature>
<feature type="compositionally biased region" description="Basic and acidic residues" evidence="2">
    <location>
        <begin position="203"/>
        <end position="223"/>
    </location>
</feature>
<feature type="region of interest" description="Disordered" evidence="2">
    <location>
        <begin position="515"/>
        <end position="590"/>
    </location>
</feature>
<evidence type="ECO:0000256" key="1">
    <source>
        <dbReference type="SAM" id="Coils"/>
    </source>
</evidence>
<evidence type="ECO:0000313" key="5">
    <source>
        <dbReference type="Proteomes" id="UP000283269"/>
    </source>
</evidence>
<dbReference type="AlphaFoldDB" id="A0A409XGZ1"/>
<name>A0A409XGZ1_PSICY</name>
<keyword evidence="5" id="KW-1185">Reference proteome</keyword>
<dbReference type="STRING" id="93625.A0A409XGZ1"/>
<comment type="caution">
    <text evidence="4">The sequence shown here is derived from an EMBL/GenBank/DDBJ whole genome shotgun (WGS) entry which is preliminary data.</text>
</comment>
<evidence type="ECO:0000256" key="2">
    <source>
        <dbReference type="SAM" id="MobiDB-lite"/>
    </source>
</evidence>
<dbReference type="Pfam" id="PF20411">
    <property type="entry name" value="DUF6697"/>
    <property type="match status" value="1"/>
</dbReference>
<protein>
    <recommendedName>
        <fullName evidence="3">DUF6697 domain-containing protein</fullName>
    </recommendedName>
</protein>
<feature type="compositionally biased region" description="Polar residues" evidence="2">
    <location>
        <begin position="535"/>
        <end position="554"/>
    </location>
</feature>
<evidence type="ECO:0000259" key="3">
    <source>
        <dbReference type="Pfam" id="PF20411"/>
    </source>
</evidence>
<accession>A0A409XGZ1</accession>
<dbReference type="OrthoDB" id="3265858at2759"/>
<dbReference type="Proteomes" id="UP000283269">
    <property type="component" value="Unassembled WGS sequence"/>
</dbReference>
<organism evidence="4 5">
    <name type="scientific">Psilocybe cyanescens</name>
    <dbReference type="NCBI Taxonomy" id="93625"/>
    <lineage>
        <taxon>Eukaryota</taxon>
        <taxon>Fungi</taxon>
        <taxon>Dikarya</taxon>
        <taxon>Basidiomycota</taxon>
        <taxon>Agaricomycotina</taxon>
        <taxon>Agaricomycetes</taxon>
        <taxon>Agaricomycetidae</taxon>
        <taxon>Agaricales</taxon>
        <taxon>Agaricineae</taxon>
        <taxon>Strophariaceae</taxon>
        <taxon>Psilocybe</taxon>
    </lineage>
</organism>
<evidence type="ECO:0000313" key="4">
    <source>
        <dbReference type="EMBL" id="PPQ90011.1"/>
    </source>
</evidence>
<keyword evidence="1" id="KW-0175">Coiled coil</keyword>
<feature type="region of interest" description="Disordered" evidence="2">
    <location>
        <begin position="198"/>
        <end position="249"/>
    </location>
</feature>
<dbReference type="EMBL" id="NHYD01001756">
    <property type="protein sequence ID" value="PPQ90011.1"/>
    <property type="molecule type" value="Genomic_DNA"/>
</dbReference>
<reference evidence="4 5" key="1">
    <citation type="journal article" date="2018" name="Evol. Lett.">
        <title>Horizontal gene cluster transfer increased hallucinogenic mushroom diversity.</title>
        <authorList>
            <person name="Reynolds H.T."/>
            <person name="Vijayakumar V."/>
            <person name="Gluck-Thaler E."/>
            <person name="Korotkin H.B."/>
            <person name="Matheny P.B."/>
            <person name="Slot J.C."/>
        </authorList>
    </citation>
    <scope>NUCLEOTIDE SEQUENCE [LARGE SCALE GENOMIC DNA]</scope>
    <source>
        <strain evidence="4 5">2631</strain>
    </source>
</reference>
<sequence length="590" mass="64462">MTQEAIGFPEAGASVDDGKISMELAQSLMQELATVKTQLQAMRRGHQATLDILHNAQRELEDIPGLQCQVSALQTQLKEKEAELKDTCALLGQTTVEFPRPQQTPIDGAAEPIASTAIPPKPSLKRARSPSLEIIEVRGSFGSKNGKEIKIFDAPKSSIQQIVSTTEDKSPFSINPLRKDSTVLQASEAALKCSSGTFPSANFKEDKEQAPSESKLRKVERVVKKQSNGDEASLGKITSSDKAAADPSISSTLPTIVTPACSSPVKPKLNLKTTEPMLPACTVNKYLETCHTLTTFPPPLDLEVPRSFISSNYGGNSQVFVTVTKAQNNPSGPDIRRMVFPMLDCNPFVPRNPGEPGLIFASRHEILSNPPWTVFVKRTNAPPARWIYQGEYECTLCGTMTTEEFMSQTPLVQKRWAKEVQEAKTYDVYVIMRARIALRKKGLIPVEDKAIENDIIRNEMTAIKACRGKPVSTEEIIAAFHKGDEAIDIIRMNCVKYDHVFANDMKAKLEKQAISNSTNKKKKSVSVSVSASSSRTQATNEGPSNGTTPSTSVFTLKARKVASAASAPEGSLRRSNRSRTTTAKVLLARQ</sequence>